<name>A0A8S8ZRA8_SORMA</name>
<feature type="chain" id="PRO_5035800705" evidence="1">
    <location>
        <begin position="19"/>
        <end position="406"/>
    </location>
</feature>
<dbReference type="EMBL" id="NMPR01000076">
    <property type="protein sequence ID" value="KAA8631486.1"/>
    <property type="molecule type" value="Genomic_DNA"/>
</dbReference>
<keyword evidence="1" id="KW-0732">Signal</keyword>
<dbReference type="AlphaFoldDB" id="A0A8S8ZRA8"/>
<evidence type="ECO:0000256" key="1">
    <source>
        <dbReference type="SAM" id="SignalP"/>
    </source>
</evidence>
<dbReference type="PANTHER" id="PTHR36578">
    <property type="entry name" value="CHROMOSOME 15, WHOLE GENOME SHOTGUN SEQUENCE"/>
    <property type="match status" value="1"/>
</dbReference>
<feature type="signal peptide" evidence="1">
    <location>
        <begin position="1"/>
        <end position="18"/>
    </location>
</feature>
<accession>A0A8S8ZRA8</accession>
<evidence type="ECO:0000313" key="3">
    <source>
        <dbReference type="Proteomes" id="UP000433876"/>
    </source>
</evidence>
<gene>
    <name evidence="2" type="ORF">SMACR_04420</name>
</gene>
<dbReference type="Proteomes" id="UP000433876">
    <property type="component" value="Unassembled WGS sequence"/>
</dbReference>
<dbReference type="OMA" id="AQTEYNA"/>
<comment type="caution">
    <text evidence="2">The sequence shown here is derived from an EMBL/GenBank/DDBJ whole genome shotgun (WGS) entry which is preliminary data.</text>
</comment>
<evidence type="ECO:0000313" key="2">
    <source>
        <dbReference type="EMBL" id="KAA8631486.1"/>
    </source>
</evidence>
<sequence length="406" mass="42528">MVRKNIILSSLLLGLVSASPLHQKRQDLPIDSYDESVAAGADSTDSPPVGDAVPQIVESFDADAVVADITAAIVDTPPAEAQASTDAPPEVITVNLKRSTNVARADAPATSCISRTYNGPQVAFPDTPEAFTGFAGFSAAAIDATKAANVPSGYAVVPNFVDLKVLGQDKSYITYTSSKLTGYDTKKCAAICDTTAGCTSFNIYYERVPLEISKATQVPDAALGCPGNADAASATLIKCAFYGMPLVASSAKSPAYQFQGKAFKVVYAGSTAFTKSAGPSVDGFQGPITFGKAAINAPAPVIDHGFLRSQTFGTNVPFAPELCAASCKAQTEYNALHNTNKGQACVFFNAYIMYKNGKDGVFTCAYYGVPYGVSYAKNTGQKDNSGNVWTIDSSFGYYLPGNFVSK</sequence>
<organism evidence="2 3">
    <name type="scientific">Sordaria macrospora</name>
    <dbReference type="NCBI Taxonomy" id="5147"/>
    <lineage>
        <taxon>Eukaryota</taxon>
        <taxon>Fungi</taxon>
        <taxon>Dikarya</taxon>
        <taxon>Ascomycota</taxon>
        <taxon>Pezizomycotina</taxon>
        <taxon>Sordariomycetes</taxon>
        <taxon>Sordariomycetidae</taxon>
        <taxon>Sordariales</taxon>
        <taxon>Sordariaceae</taxon>
        <taxon>Sordaria</taxon>
    </lineage>
</organism>
<dbReference type="PANTHER" id="PTHR36578:SF1">
    <property type="entry name" value="APPLE DOMAIN-CONTAINING PROTEIN"/>
    <property type="match status" value="1"/>
</dbReference>
<reference evidence="2 3" key="1">
    <citation type="submission" date="2017-07" db="EMBL/GenBank/DDBJ databases">
        <title>Genome sequence of the Sordaria macrospora wild type strain R19027.</title>
        <authorList>
            <person name="Nowrousian M."/>
            <person name="Teichert I."/>
            <person name="Kueck U."/>
        </authorList>
    </citation>
    <scope>NUCLEOTIDE SEQUENCE [LARGE SCALE GENOMIC DNA]</scope>
    <source>
        <strain evidence="2 3">R19027</strain>
        <tissue evidence="2">Mycelium</tissue>
    </source>
</reference>
<protein>
    <submittedName>
        <fullName evidence="2">Uncharacterized protein</fullName>
    </submittedName>
</protein>
<dbReference type="VEuPathDB" id="FungiDB:SMAC_04420"/>
<proteinExistence type="predicted"/>